<evidence type="ECO:0000313" key="2">
    <source>
        <dbReference type="Proteomes" id="UP001239111"/>
    </source>
</evidence>
<proteinExistence type="predicted"/>
<protein>
    <submittedName>
        <fullName evidence="1">Uncharacterized protein</fullName>
    </submittedName>
</protein>
<reference evidence="1" key="1">
    <citation type="submission" date="2023-04" db="EMBL/GenBank/DDBJ databases">
        <title>A chromosome-level genome assembly of the parasitoid wasp Eretmocerus hayati.</title>
        <authorList>
            <person name="Zhong Y."/>
            <person name="Liu S."/>
            <person name="Liu Y."/>
        </authorList>
    </citation>
    <scope>NUCLEOTIDE SEQUENCE</scope>
    <source>
        <strain evidence="1">ZJU_SS_LIU_2023</strain>
    </source>
</reference>
<evidence type="ECO:0000313" key="1">
    <source>
        <dbReference type="EMBL" id="KAJ8671055.1"/>
    </source>
</evidence>
<organism evidence="1 2">
    <name type="scientific">Eretmocerus hayati</name>
    <dbReference type="NCBI Taxonomy" id="131215"/>
    <lineage>
        <taxon>Eukaryota</taxon>
        <taxon>Metazoa</taxon>
        <taxon>Ecdysozoa</taxon>
        <taxon>Arthropoda</taxon>
        <taxon>Hexapoda</taxon>
        <taxon>Insecta</taxon>
        <taxon>Pterygota</taxon>
        <taxon>Neoptera</taxon>
        <taxon>Endopterygota</taxon>
        <taxon>Hymenoptera</taxon>
        <taxon>Apocrita</taxon>
        <taxon>Proctotrupomorpha</taxon>
        <taxon>Chalcidoidea</taxon>
        <taxon>Aphelinidae</taxon>
        <taxon>Aphelininae</taxon>
        <taxon>Eretmocerus</taxon>
    </lineage>
</organism>
<keyword evidence="2" id="KW-1185">Reference proteome</keyword>
<dbReference type="EMBL" id="CM056743">
    <property type="protein sequence ID" value="KAJ8671055.1"/>
    <property type="molecule type" value="Genomic_DNA"/>
</dbReference>
<comment type="caution">
    <text evidence="1">The sequence shown here is derived from an EMBL/GenBank/DDBJ whole genome shotgun (WGS) entry which is preliminary data.</text>
</comment>
<sequence>METLQPVVKPLQDMIHSTKLIPNVDVKNEKHILTELEDNSSIDGNYDKKSEKNDDAMSIEDPDSIAQAIRERSFRYQPYLRDQKKRKLVDTSFLKSPRGNWVNEKRLRDEVSSEKELNYNFNDDAHEDDDDDVENESIRVTVHDPPTSDSEGDKKNIMMKARLLIQTIMNVAFFKSGYKNPLALPIEEAMTQRAAMEFEVIKDGKQSNLANDEKLNSSLVKIEQVQQILNALKTEVDGVKKEQIDISRIVFSLTQQVKSLTEKELVEIKSNIRNIGGIPSSLEEKLRRRLQKGGHKNPCNLPTCDGYPLYKKTLVNRALHEIFHRLFYAKSVPHAANEYSRLLEFLKLLSQRMEGTFSRDYHHPSILLIANYAFCKTCTSYRSVYWHQKELFLPNEVPCKETCKKRDLTITNFDRFGDELPGIHEMKATWLTILQIIEFNHVLKARFNKLEECEETGRLHEIKCPHQRKVKVWRRWCE</sequence>
<accession>A0ACC2NNE0</accession>
<dbReference type="Proteomes" id="UP001239111">
    <property type="component" value="Chromosome 3"/>
</dbReference>
<gene>
    <name evidence="1" type="ORF">QAD02_002314</name>
</gene>
<name>A0ACC2NNE0_9HYME</name>